<dbReference type="Pfam" id="PF14230">
    <property type="entry name" value="DUF4333"/>
    <property type="match status" value="1"/>
</dbReference>
<sequence>MSSTIDVTGERRHTALDAGCHPARGDHRRPSPGRTRRVGAAVAATAVSVVIAVSGCSADDDANEPAAQVSQTAAGTTPADGSATPGPGAASGGPAPATEYTSPEPVAEGTGSEPVTGNGGPTTVSESDLENRIVEEFTRKSGEQFSADCPGDLAAEVGAEMRCNASIRATGNSYDVDVTVVSVADGAATFNMSATPIG</sequence>
<dbReference type="AlphaFoldDB" id="A0A937RIM0"/>
<keyword evidence="4" id="KW-1185">Reference proteome</keyword>
<feature type="region of interest" description="Disordered" evidence="1">
    <location>
        <begin position="59"/>
        <end position="129"/>
    </location>
</feature>
<comment type="caution">
    <text evidence="3">The sequence shown here is derived from an EMBL/GenBank/DDBJ whole genome shotgun (WGS) entry which is preliminary data.</text>
</comment>
<evidence type="ECO:0000256" key="1">
    <source>
        <dbReference type="SAM" id="MobiDB-lite"/>
    </source>
</evidence>
<dbReference type="EMBL" id="JAEACQ010000234">
    <property type="protein sequence ID" value="MBL7629650.1"/>
    <property type="molecule type" value="Genomic_DNA"/>
</dbReference>
<protein>
    <submittedName>
        <fullName evidence="3">DUF4333 domain-containing protein</fullName>
    </submittedName>
</protein>
<dbReference type="Proteomes" id="UP000604475">
    <property type="component" value="Unassembled WGS sequence"/>
</dbReference>
<proteinExistence type="predicted"/>
<organism evidence="3 4">
    <name type="scientific">Frankia nepalensis</name>
    <dbReference type="NCBI Taxonomy" id="1836974"/>
    <lineage>
        <taxon>Bacteria</taxon>
        <taxon>Bacillati</taxon>
        <taxon>Actinomycetota</taxon>
        <taxon>Actinomycetes</taxon>
        <taxon>Frankiales</taxon>
        <taxon>Frankiaceae</taxon>
        <taxon>Frankia</taxon>
    </lineage>
</organism>
<dbReference type="InterPro" id="IPR025637">
    <property type="entry name" value="DUF4333"/>
</dbReference>
<dbReference type="RefSeq" id="WP_203001247.1">
    <property type="nucleotide sequence ID" value="NZ_JADWYU010000089.1"/>
</dbReference>
<reference evidence="3" key="1">
    <citation type="submission" date="2020-12" db="EMBL/GenBank/DDBJ databases">
        <title>Genomic characterization of non-nitrogen-fixing Frankia strains.</title>
        <authorList>
            <person name="Carlos-Shanley C."/>
            <person name="Guerra T."/>
            <person name="Hahn D."/>
        </authorList>
    </citation>
    <scope>NUCLEOTIDE SEQUENCE</scope>
    <source>
        <strain evidence="3">CN6</strain>
    </source>
</reference>
<gene>
    <name evidence="3" type="ORF">I7412_21250</name>
</gene>
<feature type="compositionally biased region" description="Low complexity" evidence="1">
    <location>
        <begin position="72"/>
        <end position="98"/>
    </location>
</feature>
<evidence type="ECO:0000313" key="3">
    <source>
        <dbReference type="EMBL" id="MBL7629650.1"/>
    </source>
</evidence>
<evidence type="ECO:0000313" key="4">
    <source>
        <dbReference type="Proteomes" id="UP000604475"/>
    </source>
</evidence>
<evidence type="ECO:0000259" key="2">
    <source>
        <dbReference type="Pfam" id="PF14230"/>
    </source>
</evidence>
<accession>A0A937RIM0</accession>
<feature type="region of interest" description="Disordered" evidence="1">
    <location>
        <begin position="1"/>
        <end position="39"/>
    </location>
</feature>
<name>A0A937RIM0_9ACTN</name>
<feature type="domain" description="DUF4333" evidence="2">
    <location>
        <begin position="117"/>
        <end position="183"/>
    </location>
</feature>